<dbReference type="EMBL" id="KY012057">
    <property type="protein sequence ID" value="ATG30789.1"/>
    <property type="molecule type" value="Genomic_DNA"/>
</dbReference>
<evidence type="ECO:0000313" key="6">
    <source>
        <dbReference type="Proteomes" id="UP000167495"/>
    </source>
</evidence>
<evidence type="ECO:0000313" key="2">
    <source>
        <dbReference type="EMBL" id="AIS19828.1"/>
    </source>
</evidence>
<organism evidence="2 7">
    <name type="scientific">Fowl aviadenovirus D</name>
    <dbReference type="NCBI Taxonomy" id="190064"/>
    <lineage>
        <taxon>Viruses</taxon>
        <taxon>Varidnaviria</taxon>
        <taxon>Bamfordvirae</taxon>
        <taxon>Preplasmiviricota</taxon>
        <taxon>Polisuviricotina</taxon>
        <taxon>Pharingeaviricetes</taxon>
        <taxon>Rowavirales</taxon>
        <taxon>Adenoviridae</taxon>
        <taxon>Aviadenovirus</taxon>
        <taxon>Aviadenovirus gallinae</taxon>
    </lineage>
</organism>
<feature type="compositionally biased region" description="Polar residues" evidence="1">
    <location>
        <begin position="46"/>
        <end position="58"/>
    </location>
</feature>
<dbReference type="EMBL" id="KM096546">
    <property type="protein sequence ID" value="AIS19848.1"/>
    <property type="molecule type" value="Genomic_DNA"/>
</dbReference>
<dbReference type="Proteomes" id="UP000167495">
    <property type="component" value="Genome"/>
</dbReference>
<feature type="compositionally biased region" description="Basic and acidic residues" evidence="1">
    <location>
        <begin position="1"/>
        <end position="14"/>
    </location>
</feature>
<accession>A0A096ZH37</accession>
<name>A0A096ZH37_9ADEN</name>
<proteinExistence type="predicted"/>
<dbReference type="EMBL" id="KU497449">
    <property type="protein sequence ID" value="ANP93644.1"/>
    <property type="molecule type" value="Genomic_DNA"/>
</dbReference>
<reference evidence="3 5" key="2">
    <citation type="submission" date="2016-01" db="EMBL/GenBank/DDBJ databases">
        <title>Pathogenesis and genome characterization of Fowl adenovirus type D.</title>
        <authorList>
            <person name="Wang J."/>
            <person name="Li H."/>
            <person name="Liu S."/>
        </authorList>
    </citation>
    <scope>NUCLEOTIDE SEQUENCE [LARGE SCALE GENOMIC DNA]</scope>
    <source>
        <strain evidence="4">JL/1407</strain>
        <strain evidence="3">LN/1507</strain>
    </source>
</reference>
<feature type="region of interest" description="Disordered" evidence="1">
    <location>
        <begin position="204"/>
        <end position="236"/>
    </location>
</feature>
<feature type="compositionally biased region" description="Acidic residues" evidence="1">
    <location>
        <begin position="59"/>
        <end position="74"/>
    </location>
</feature>
<protein>
    <submittedName>
        <fullName evidence="2">33 kDa protein</fullName>
    </submittedName>
</protein>
<sequence>MAQRMLDEKTRVTEEPPPPSEETDAPFHTDGLYAAREAIESDGETLGSQDTEENLSTISEEEEEEEEEAYEEAEKENIPPSRGAPRKRRSASSLEKTLTRPPLRKKSRNNADEGSAQGPRKRRPRGNYRSWVRHRVAICQALRDAVFDRKMAAEILKRAHGLFVPPTVLGYYARKLLDLTDEDSDRRSPFFMFLVSDDAVIDEEPVPPPLPRKRRRRTNKEEPNASETQLPEPVSPAVSDLKAEILNLLVEIESFVRKNPSRRVSIRNRTRESITRQLHYMKSEQKLTKLKTDAEKILHLWRSLS</sequence>
<dbReference type="EMBL" id="KM096545">
    <property type="protein sequence ID" value="AIS19828.1"/>
    <property type="molecule type" value="Genomic_DNA"/>
</dbReference>
<dbReference type="Proteomes" id="UP000318276">
    <property type="component" value="Segment"/>
</dbReference>
<evidence type="ECO:0000313" key="7">
    <source>
        <dbReference type="Proteomes" id="UP000170800"/>
    </source>
</evidence>
<reference evidence="6 7" key="1">
    <citation type="journal article" date="2015" name="PLoS ONE">
        <title>Pathogenicity and Complete Genome Characterization of Fowl Adenoviruses Isolated from Chickens Associated with Inclusion Body Hepatitis and Hydropericardium Syndrome in China.</title>
        <authorList>
            <person name="Zhao J."/>
            <person name="Zhong Q."/>
            <person name="Zhao Y."/>
            <person name="Hu Y.X."/>
            <person name="Zhang G.Z."/>
        </authorList>
    </citation>
    <scope>NUCLEOTIDE SEQUENCE [LARGE SCALE GENOMIC DNA]</scope>
    <source>
        <strain evidence="2">HBQ12</strain>
    </source>
</reference>
<accession>A0A096ZH57</accession>
<evidence type="ECO:0000313" key="5">
    <source>
        <dbReference type="Proteomes" id="UP000101075"/>
    </source>
</evidence>
<dbReference type="Proteomes" id="UP000170800">
    <property type="component" value="Segment"/>
</dbReference>
<evidence type="ECO:0000313" key="3">
    <source>
        <dbReference type="EMBL" id="ANP93644.1"/>
    </source>
</evidence>
<evidence type="ECO:0000256" key="1">
    <source>
        <dbReference type="SAM" id="MobiDB-lite"/>
    </source>
</evidence>
<evidence type="ECO:0000313" key="4">
    <source>
        <dbReference type="EMBL" id="ATG30789.1"/>
    </source>
</evidence>
<dbReference type="Proteomes" id="UP000101075">
    <property type="component" value="Segment"/>
</dbReference>
<feature type="region of interest" description="Disordered" evidence="1">
    <location>
        <begin position="1"/>
        <end position="127"/>
    </location>
</feature>